<feature type="domain" description="Nudix hydrolase" evidence="4">
    <location>
        <begin position="5"/>
        <end position="135"/>
    </location>
</feature>
<dbReference type="PROSITE" id="PS51462">
    <property type="entry name" value="NUDIX"/>
    <property type="match status" value="1"/>
</dbReference>
<evidence type="ECO:0000256" key="1">
    <source>
        <dbReference type="ARBA" id="ARBA00001946"/>
    </source>
</evidence>
<dbReference type="OrthoDB" id="9810648at2"/>
<sequence length="156" mass="17743">MFQKTHYVSVRGVIVENGKILVVKHAHSNRPPFWCFPGGRVEDDETLSQALQREMIEETGLKVKVENVVYTQEFVQERLLELFFLCKIESGKAKLGSDPDNPGPPILVDLLWASPEELLSMPVYPRNLVHMIAAGNLQQINHQVLYVKEELSNFAD</sequence>
<dbReference type="InterPro" id="IPR020084">
    <property type="entry name" value="NUDIX_hydrolase_CS"/>
</dbReference>
<dbReference type="PROSITE" id="PS00893">
    <property type="entry name" value="NUDIX_BOX"/>
    <property type="match status" value="1"/>
</dbReference>
<proteinExistence type="inferred from homology"/>
<dbReference type="GO" id="GO:0016787">
    <property type="term" value="F:hydrolase activity"/>
    <property type="evidence" value="ECO:0007669"/>
    <property type="project" value="UniProtKB-KW"/>
</dbReference>
<evidence type="ECO:0000259" key="4">
    <source>
        <dbReference type="PROSITE" id="PS51462"/>
    </source>
</evidence>
<dbReference type="EMBL" id="JFHK01000003">
    <property type="protein sequence ID" value="OAA31601.1"/>
    <property type="molecule type" value="Genomic_DNA"/>
</dbReference>
<comment type="caution">
    <text evidence="5">The sequence shown here is derived from an EMBL/GenBank/DDBJ whole genome shotgun (WGS) entry which is preliminary data.</text>
</comment>
<dbReference type="Proteomes" id="UP000077339">
    <property type="component" value="Unassembled WGS sequence"/>
</dbReference>
<evidence type="ECO:0000313" key="6">
    <source>
        <dbReference type="Proteomes" id="UP000077339"/>
    </source>
</evidence>
<dbReference type="Gene3D" id="3.90.79.10">
    <property type="entry name" value="Nucleoside Triphosphate Pyrophosphohydrolase"/>
    <property type="match status" value="1"/>
</dbReference>
<comment type="similarity">
    <text evidence="3">Belongs to the Nudix hydrolase family.</text>
</comment>
<dbReference type="InterPro" id="IPR000086">
    <property type="entry name" value="NUDIX_hydrolase_dom"/>
</dbReference>
<protein>
    <recommendedName>
        <fullName evidence="4">Nudix hydrolase domain-containing protein</fullName>
    </recommendedName>
</protein>
<evidence type="ECO:0000313" key="5">
    <source>
        <dbReference type="EMBL" id="OAA31601.1"/>
    </source>
</evidence>
<comment type="cofactor">
    <cofactor evidence="1">
        <name>Mg(2+)</name>
        <dbReference type="ChEBI" id="CHEBI:18420"/>
    </cofactor>
</comment>
<dbReference type="PANTHER" id="PTHR43046:SF14">
    <property type="entry name" value="MUTT_NUDIX FAMILY PROTEIN"/>
    <property type="match status" value="1"/>
</dbReference>
<accession>A0A182C844</accession>
<dbReference type="SUPFAM" id="SSF55811">
    <property type="entry name" value="Nudix"/>
    <property type="match status" value="1"/>
</dbReference>
<dbReference type="InterPro" id="IPR015797">
    <property type="entry name" value="NUDIX_hydrolase-like_dom_sf"/>
</dbReference>
<dbReference type="PANTHER" id="PTHR43046">
    <property type="entry name" value="GDP-MANNOSE MANNOSYL HYDROLASE"/>
    <property type="match status" value="1"/>
</dbReference>
<dbReference type="RefSeq" id="WP_068345932.1">
    <property type="nucleotide sequence ID" value="NZ_JFHK01000003.1"/>
</dbReference>
<name>A0A182C844_9BACT</name>
<keyword evidence="6" id="KW-1185">Reference proteome</keyword>
<gene>
    <name evidence="5" type="ORF">AT15_05880</name>
</gene>
<reference evidence="5 6" key="1">
    <citation type="submission" date="2014-02" db="EMBL/GenBank/DDBJ databases">
        <title>Kosmotoga genome sequencing.</title>
        <authorList>
            <person name="Pollo S.M."/>
            <person name="Charchuk R."/>
            <person name="Nesbo C.L."/>
        </authorList>
    </citation>
    <scope>NUCLEOTIDE SEQUENCE [LARGE SCALE GENOMIC DNA]</scope>
    <source>
        <strain evidence="5 6">S304</strain>
    </source>
</reference>
<keyword evidence="2 3" id="KW-0378">Hydrolase</keyword>
<organism evidence="5 6">
    <name type="scientific">Kosmotoga arenicorallina S304</name>
    <dbReference type="NCBI Taxonomy" id="1453497"/>
    <lineage>
        <taxon>Bacteria</taxon>
        <taxon>Thermotogati</taxon>
        <taxon>Thermotogota</taxon>
        <taxon>Thermotogae</taxon>
        <taxon>Kosmotogales</taxon>
        <taxon>Kosmotogaceae</taxon>
        <taxon>Kosmotoga</taxon>
    </lineage>
</organism>
<dbReference type="Pfam" id="PF00293">
    <property type="entry name" value="NUDIX"/>
    <property type="match status" value="1"/>
</dbReference>
<evidence type="ECO:0000256" key="3">
    <source>
        <dbReference type="RuleBase" id="RU003476"/>
    </source>
</evidence>
<dbReference type="PATRIC" id="fig|1453497.3.peg.1172"/>
<evidence type="ECO:0000256" key="2">
    <source>
        <dbReference type="ARBA" id="ARBA00022801"/>
    </source>
</evidence>
<dbReference type="InterPro" id="IPR020476">
    <property type="entry name" value="Nudix_hydrolase"/>
</dbReference>
<dbReference type="PRINTS" id="PR00502">
    <property type="entry name" value="NUDIXFAMILY"/>
</dbReference>
<dbReference type="AlphaFoldDB" id="A0A182C844"/>
<dbReference type="STRING" id="1453497.AT15_05880"/>